<feature type="region of interest" description="Disordered" evidence="1">
    <location>
        <begin position="494"/>
        <end position="523"/>
    </location>
</feature>
<feature type="compositionally biased region" description="Basic and acidic residues" evidence="1">
    <location>
        <begin position="391"/>
        <end position="400"/>
    </location>
</feature>
<dbReference type="Proteomes" id="UP001301958">
    <property type="component" value="Unassembled WGS sequence"/>
</dbReference>
<feature type="region of interest" description="Disordered" evidence="1">
    <location>
        <begin position="296"/>
        <end position="349"/>
    </location>
</feature>
<feature type="compositionally biased region" description="Basic and acidic residues" evidence="1">
    <location>
        <begin position="693"/>
        <end position="705"/>
    </location>
</feature>
<feature type="compositionally biased region" description="Polar residues" evidence="1">
    <location>
        <begin position="666"/>
        <end position="684"/>
    </location>
</feature>
<dbReference type="AlphaFoldDB" id="A0AAN7BN24"/>
<feature type="region of interest" description="Disordered" evidence="1">
    <location>
        <begin position="624"/>
        <end position="745"/>
    </location>
</feature>
<gene>
    <name evidence="3" type="ORF">QBC38DRAFT_456331</name>
</gene>
<feature type="compositionally biased region" description="Polar residues" evidence="1">
    <location>
        <begin position="494"/>
        <end position="504"/>
    </location>
</feature>
<feature type="compositionally biased region" description="Basic residues" evidence="1">
    <location>
        <begin position="1"/>
        <end position="10"/>
    </location>
</feature>
<sequence length="951" mass="105288">MSVSHPRGHNRPPTPPPRGWGDVTQPLFQQNQETSEPSSPPARKNIATSMTSFINKFRPSKRPEKGSTARVTTDTTNQYWENHQAGEVRTASGSRPPPQRVNSVSRHSPDAIPSSLWRTPIPLPRRAHSTRERMDQGTTPTAAPRLIPRKQIPGPGRGENFGLRARNPNQTTRFQGTGEDDGDPLLPRHPSQAAAVSSRYTRDVFTVKQELRRQRRTLKESGDFLGVTGINPYTGQMDVITPTTSSEEASPPYSVPHMGTLAHTAMGAVGDHEDAQRREVWLKEHKEELNTILEQNDGNVKSKKKEAAWSSAASPKLSPIPQSQRSFSLHEMDSEGTVQQSPVNRSPNRSPFLGISAAAMKTGYHRPAIVRGDIPMPAIPAQQAGKSMPSSRKEDVEPTLEKSSSSKHRTIRFNLQPLMTRRSGHCLQEISKYLDDQLELHRPVAPSSKGHRYRHSLPDMKVLQRINSASVLQLNNLNPAGQWASGLMQDLGCSNASNQSNRDSGPSVRTALSTTGEEGMRDPFVYTPTTITTGSECSQKHPIPMDGGVETAEDYGDILLTPQFMSTPNTMFSPLKSSPSLPQTPNRIFSDPLASQIETRQNVWPSIESQAQKNKTAISTQEMALPRESKNPGPPSPKQKHDSVITSSVTNQEEKVTEIAKEQDTTESSLPASTESLPSPQPAQWSMRKTIRQKADDKEQGKEKNSGTGETAVHSSPASTSTSHSHPRREPHPLPPRSTPRKPSMDLDHAIARGAAREAFTHLVTATTTQESPIGQSSEVKPIKEPNGRRSIPRHHERRTVPAPVSDRESNREAGPEDRRGLAALVRMTLAGAQGDSRFGWNRKKAVLLLRTFLEMLCKWVRVVLVVVWILVSAYWDLVSPVFDGNSQLRKILTGEDNKHEATWEDWGICGMTLAFLFGVVVVGVWMIRGFVWVVWVVWKIVQGLWRILGV</sequence>
<feature type="region of interest" description="Disordered" evidence="1">
    <location>
        <begin position="766"/>
        <end position="818"/>
    </location>
</feature>
<keyword evidence="2" id="KW-1133">Transmembrane helix</keyword>
<reference evidence="3" key="1">
    <citation type="journal article" date="2023" name="Mol. Phylogenet. Evol.">
        <title>Genome-scale phylogeny and comparative genomics of the fungal order Sordariales.</title>
        <authorList>
            <person name="Hensen N."/>
            <person name="Bonometti L."/>
            <person name="Westerberg I."/>
            <person name="Brannstrom I.O."/>
            <person name="Guillou S."/>
            <person name="Cros-Aarteil S."/>
            <person name="Calhoun S."/>
            <person name="Haridas S."/>
            <person name="Kuo A."/>
            <person name="Mondo S."/>
            <person name="Pangilinan J."/>
            <person name="Riley R."/>
            <person name="LaButti K."/>
            <person name="Andreopoulos B."/>
            <person name="Lipzen A."/>
            <person name="Chen C."/>
            <person name="Yan M."/>
            <person name="Daum C."/>
            <person name="Ng V."/>
            <person name="Clum A."/>
            <person name="Steindorff A."/>
            <person name="Ohm R.A."/>
            <person name="Martin F."/>
            <person name="Silar P."/>
            <person name="Natvig D.O."/>
            <person name="Lalanne C."/>
            <person name="Gautier V."/>
            <person name="Ament-Velasquez S.L."/>
            <person name="Kruys A."/>
            <person name="Hutchinson M.I."/>
            <person name="Powell A.J."/>
            <person name="Barry K."/>
            <person name="Miller A.N."/>
            <person name="Grigoriev I.V."/>
            <person name="Debuchy R."/>
            <person name="Gladieux P."/>
            <person name="Hiltunen Thoren M."/>
            <person name="Johannesson H."/>
        </authorList>
    </citation>
    <scope>NUCLEOTIDE SEQUENCE</scope>
    <source>
        <strain evidence="3">CBS 990.96</strain>
    </source>
</reference>
<feature type="transmembrane region" description="Helical" evidence="2">
    <location>
        <begin position="853"/>
        <end position="876"/>
    </location>
</feature>
<feature type="region of interest" description="Disordered" evidence="1">
    <location>
        <begin position="1"/>
        <end position="197"/>
    </location>
</feature>
<feature type="transmembrane region" description="Helical" evidence="2">
    <location>
        <begin position="914"/>
        <end position="939"/>
    </location>
</feature>
<feature type="region of interest" description="Disordered" evidence="1">
    <location>
        <begin position="381"/>
        <end position="406"/>
    </location>
</feature>
<evidence type="ECO:0000256" key="1">
    <source>
        <dbReference type="SAM" id="MobiDB-lite"/>
    </source>
</evidence>
<organism evidence="3 4">
    <name type="scientific">Podospora fimiseda</name>
    <dbReference type="NCBI Taxonomy" id="252190"/>
    <lineage>
        <taxon>Eukaryota</taxon>
        <taxon>Fungi</taxon>
        <taxon>Dikarya</taxon>
        <taxon>Ascomycota</taxon>
        <taxon>Pezizomycotina</taxon>
        <taxon>Sordariomycetes</taxon>
        <taxon>Sordariomycetidae</taxon>
        <taxon>Sordariales</taxon>
        <taxon>Podosporaceae</taxon>
        <taxon>Podospora</taxon>
    </lineage>
</organism>
<comment type="caution">
    <text evidence="3">The sequence shown here is derived from an EMBL/GenBank/DDBJ whole genome shotgun (WGS) entry which is preliminary data.</text>
</comment>
<protein>
    <submittedName>
        <fullName evidence="3">Uncharacterized protein</fullName>
    </submittedName>
</protein>
<keyword evidence="2" id="KW-0812">Transmembrane</keyword>
<feature type="compositionally biased region" description="Low complexity" evidence="1">
    <location>
        <begin position="711"/>
        <end position="724"/>
    </location>
</feature>
<dbReference type="EMBL" id="MU865349">
    <property type="protein sequence ID" value="KAK4226346.1"/>
    <property type="molecule type" value="Genomic_DNA"/>
</dbReference>
<name>A0AAN7BN24_9PEZI</name>
<keyword evidence="4" id="KW-1185">Reference proteome</keyword>
<accession>A0AAN7BN24</accession>
<proteinExistence type="predicted"/>
<reference evidence="3" key="2">
    <citation type="submission" date="2023-05" db="EMBL/GenBank/DDBJ databases">
        <authorList>
            <consortium name="Lawrence Berkeley National Laboratory"/>
            <person name="Steindorff A."/>
            <person name="Hensen N."/>
            <person name="Bonometti L."/>
            <person name="Westerberg I."/>
            <person name="Brannstrom I.O."/>
            <person name="Guillou S."/>
            <person name="Cros-Aarteil S."/>
            <person name="Calhoun S."/>
            <person name="Haridas S."/>
            <person name="Kuo A."/>
            <person name="Mondo S."/>
            <person name="Pangilinan J."/>
            <person name="Riley R."/>
            <person name="Labutti K."/>
            <person name="Andreopoulos B."/>
            <person name="Lipzen A."/>
            <person name="Chen C."/>
            <person name="Yanf M."/>
            <person name="Daum C."/>
            <person name="Ng V."/>
            <person name="Clum A."/>
            <person name="Ohm R."/>
            <person name="Martin F."/>
            <person name="Silar P."/>
            <person name="Natvig D."/>
            <person name="Lalanne C."/>
            <person name="Gautier V."/>
            <person name="Ament-Velasquez S.L."/>
            <person name="Kruys A."/>
            <person name="Hutchinson M.I."/>
            <person name="Powell A.J."/>
            <person name="Barry K."/>
            <person name="Miller A.N."/>
            <person name="Grigoriev I.V."/>
            <person name="Debuchy R."/>
            <person name="Gladieux P."/>
            <person name="Thoren M.H."/>
            <person name="Johannesson H."/>
        </authorList>
    </citation>
    <scope>NUCLEOTIDE SEQUENCE</scope>
    <source>
        <strain evidence="3">CBS 990.96</strain>
    </source>
</reference>
<evidence type="ECO:0000313" key="4">
    <source>
        <dbReference type="Proteomes" id="UP001301958"/>
    </source>
</evidence>
<evidence type="ECO:0000313" key="3">
    <source>
        <dbReference type="EMBL" id="KAK4226346.1"/>
    </source>
</evidence>
<feature type="compositionally biased region" description="Basic and acidic residues" evidence="1">
    <location>
        <begin position="806"/>
        <end position="818"/>
    </location>
</feature>
<evidence type="ECO:0000256" key="2">
    <source>
        <dbReference type="SAM" id="Phobius"/>
    </source>
</evidence>
<feature type="compositionally biased region" description="Basic and acidic residues" evidence="1">
    <location>
        <begin position="652"/>
        <end position="664"/>
    </location>
</feature>
<feature type="compositionally biased region" description="Polar residues" evidence="1">
    <location>
        <begin position="26"/>
        <end position="37"/>
    </location>
</feature>
<keyword evidence="2" id="KW-0472">Membrane</keyword>
<feature type="compositionally biased region" description="Polar residues" evidence="1">
    <location>
        <begin position="336"/>
        <end position="349"/>
    </location>
</feature>
<feature type="compositionally biased region" description="Polar residues" evidence="1">
    <location>
        <begin position="766"/>
        <end position="779"/>
    </location>
</feature>
<feature type="compositionally biased region" description="Polar residues" evidence="1">
    <location>
        <begin position="69"/>
        <end position="81"/>
    </location>
</feature>